<name>A0A1H4NDI0_9PSED</name>
<dbReference type="PROSITE" id="PS50883">
    <property type="entry name" value="EAL"/>
    <property type="match status" value="1"/>
</dbReference>
<dbReference type="AlphaFoldDB" id="A0A1H4NDI0"/>
<proteinExistence type="predicted"/>
<dbReference type="PANTHER" id="PTHR44757:SF2">
    <property type="entry name" value="BIOFILM ARCHITECTURE MAINTENANCE PROTEIN MBAA"/>
    <property type="match status" value="1"/>
</dbReference>
<dbReference type="Gene3D" id="3.40.50.2300">
    <property type="match status" value="1"/>
</dbReference>
<dbReference type="Proteomes" id="UP000198982">
    <property type="component" value="Unassembled WGS sequence"/>
</dbReference>
<reference evidence="8" key="1">
    <citation type="submission" date="2016-10" db="EMBL/GenBank/DDBJ databases">
        <authorList>
            <person name="Varghese N."/>
            <person name="Submissions S."/>
        </authorList>
    </citation>
    <scope>NUCLEOTIDE SEQUENCE [LARGE SCALE GENOMIC DNA]</scope>
    <source>
        <strain evidence="8">DSM 9751</strain>
    </source>
</reference>
<gene>
    <name evidence="7" type="ORF">SAMN05216178_2800</name>
</gene>
<keyword evidence="8" id="KW-1185">Reference proteome</keyword>
<dbReference type="InterPro" id="IPR043128">
    <property type="entry name" value="Rev_trsase/Diguanyl_cyclase"/>
</dbReference>
<feature type="domain" description="EAL" evidence="5">
    <location>
        <begin position="304"/>
        <end position="558"/>
    </location>
</feature>
<dbReference type="CDD" id="cd01949">
    <property type="entry name" value="GGDEF"/>
    <property type="match status" value="1"/>
</dbReference>
<comment type="cofactor">
    <cofactor evidence="1">
        <name>Mg(2+)</name>
        <dbReference type="ChEBI" id="CHEBI:18420"/>
    </cofactor>
</comment>
<dbReference type="Pfam" id="PF00990">
    <property type="entry name" value="GGDEF"/>
    <property type="match status" value="1"/>
</dbReference>
<dbReference type="InterPro" id="IPR035919">
    <property type="entry name" value="EAL_sf"/>
</dbReference>
<dbReference type="PROSITE" id="PS50887">
    <property type="entry name" value="GGDEF"/>
    <property type="match status" value="1"/>
</dbReference>
<feature type="domain" description="GGDEF" evidence="6">
    <location>
        <begin position="162"/>
        <end position="295"/>
    </location>
</feature>
<evidence type="ECO:0000256" key="2">
    <source>
        <dbReference type="ARBA" id="ARBA00004533"/>
    </source>
</evidence>
<feature type="modified residue" description="4-aspartylphosphate" evidence="3">
    <location>
        <position position="55"/>
    </location>
</feature>
<dbReference type="RefSeq" id="WP_092314397.1">
    <property type="nucleotide sequence ID" value="NZ_FNTJ01000001.1"/>
</dbReference>
<evidence type="ECO:0000259" key="5">
    <source>
        <dbReference type="PROSITE" id="PS50883"/>
    </source>
</evidence>
<dbReference type="InterPro" id="IPR052155">
    <property type="entry name" value="Biofilm_reg_signaling"/>
</dbReference>
<dbReference type="SUPFAM" id="SSF55073">
    <property type="entry name" value="Nucleotide cyclase"/>
    <property type="match status" value="1"/>
</dbReference>
<sequence>MLNHQPIILIVDDQVNDLRILGQALQDLGEVYVATQGSQALEVARQCHPDIVLLDIEMPDMDGYSVCELIKSDPRLSQASVIFVTSHRQTEHELRALRLGGADFLQKPINVPIARARVEAHIKLGEESRRLANYDPLTQLPNRQLLHDRTEQAIRQAAAGQGLVGLLSIDIDHFKVINDTSSHREGDAVLQQIAQRLRHCCRLTDTLSRQGGDEFMLLVPELNAVDDLSECAERVMQAIAQPLVIGPSRYDLTASIGVSVYPDDSLDAESLLQHADAAAHQAKQAGRGQYRFFDHPTHQRVRARHQLEREMRTALEQERFEVFYQAKVDLRLQRVVGVEALLRLRDEHGRMVSPAEFIPLAEDCGLIVPLGRWVLRQACQAIRQWNEQGHAISVSVNISPLQFSDPQFLDLVRQALAESAIEPRALELEITEGVLALVDGERSCDLLSDLKALGVSIAIDDFGTGYSSLAYLKRLPIDVLKIDQSFVRDMISDPSDAAITGAIIQLGLALGLQLVAEGVETEEQARALSAQGCHVMQGFLYCRPLSYPNMTEYLAAGRLPAQP</sequence>
<dbReference type="SMART" id="SM00267">
    <property type="entry name" value="GGDEF"/>
    <property type="match status" value="1"/>
</dbReference>
<evidence type="ECO:0000256" key="3">
    <source>
        <dbReference type="PROSITE-ProRule" id="PRU00169"/>
    </source>
</evidence>
<dbReference type="PANTHER" id="PTHR44757">
    <property type="entry name" value="DIGUANYLATE CYCLASE DGCP"/>
    <property type="match status" value="1"/>
</dbReference>
<evidence type="ECO:0000313" key="7">
    <source>
        <dbReference type="EMBL" id="SEB92935.1"/>
    </source>
</evidence>
<dbReference type="InterPro" id="IPR001633">
    <property type="entry name" value="EAL_dom"/>
</dbReference>
<feature type="domain" description="Response regulatory" evidence="4">
    <location>
        <begin position="7"/>
        <end position="122"/>
    </location>
</feature>
<dbReference type="Gene3D" id="3.30.70.270">
    <property type="match status" value="1"/>
</dbReference>
<comment type="subcellular location">
    <subcellularLocation>
        <location evidence="2">Cell inner membrane</location>
    </subcellularLocation>
</comment>
<dbReference type="PROSITE" id="PS50110">
    <property type="entry name" value="RESPONSE_REGULATORY"/>
    <property type="match status" value="1"/>
</dbReference>
<dbReference type="InterPro" id="IPR000160">
    <property type="entry name" value="GGDEF_dom"/>
</dbReference>
<dbReference type="EMBL" id="FNTJ01000001">
    <property type="protein sequence ID" value="SEB92935.1"/>
    <property type="molecule type" value="Genomic_DNA"/>
</dbReference>
<dbReference type="GO" id="GO:0000160">
    <property type="term" value="P:phosphorelay signal transduction system"/>
    <property type="evidence" value="ECO:0007669"/>
    <property type="project" value="InterPro"/>
</dbReference>
<evidence type="ECO:0000256" key="1">
    <source>
        <dbReference type="ARBA" id="ARBA00001946"/>
    </source>
</evidence>
<dbReference type="Pfam" id="PF00563">
    <property type="entry name" value="EAL"/>
    <property type="match status" value="1"/>
</dbReference>
<dbReference type="GO" id="GO:0005886">
    <property type="term" value="C:plasma membrane"/>
    <property type="evidence" value="ECO:0007669"/>
    <property type="project" value="UniProtKB-SubCell"/>
</dbReference>
<dbReference type="SUPFAM" id="SSF141868">
    <property type="entry name" value="EAL domain-like"/>
    <property type="match status" value="1"/>
</dbReference>
<dbReference type="Gene3D" id="3.20.20.450">
    <property type="entry name" value="EAL domain"/>
    <property type="match status" value="1"/>
</dbReference>
<dbReference type="FunFam" id="3.30.70.270:FF:000001">
    <property type="entry name" value="Diguanylate cyclase domain protein"/>
    <property type="match status" value="1"/>
</dbReference>
<evidence type="ECO:0000259" key="6">
    <source>
        <dbReference type="PROSITE" id="PS50887"/>
    </source>
</evidence>
<evidence type="ECO:0000313" key="8">
    <source>
        <dbReference type="Proteomes" id="UP000198982"/>
    </source>
</evidence>
<dbReference type="SUPFAM" id="SSF52172">
    <property type="entry name" value="CheY-like"/>
    <property type="match status" value="1"/>
</dbReference>
<dbReference type="CDD" id="cd01948">
    <property type="entry name" value="EAL"/>
    <property type="match status" value="1"/>
</dbReference>
<dbReference type="SMART" id="SM00448">
    <property type="entry name" value="REC"/>
    <property type="match status" value="1"/>
</dbReference>
<dbReference type="Pfam" id="PF00072">
    <property type="entry name" value="Response_reg"/>
    <property type="match status" value="1"/>
</dbReference>
<dbReference type="InterPro" id="IPR011006">
    <property type="entry name" value="CheY-like_superfamily"/>
</dbReference>
<dbReference type="InterPro" id="IPR001789">
    <property type="entry name" value="Sig_transdc_resp-reg_receiver"/>
</dbReference>
<dbReference type="InterPro" id="IPR029787">
    <property type="entry name" value="Nucleotide_cyclase"/>
</dbReference>
<dbReference type="GO" id="GO:0003824">
    <property type="term" value="F:catalytic activity"/>
    <property type="evidence" value="ECO:0007669"/>
    <property type="project" value="UniProtKB-ARBA"/>
</dbReference>
<dbReference type="SMART" id="SM00052">
    <property type="entry name" value="EAL"/>
    <property type="match status" value="1"/>
</dbReference>
<organism evidence="7 8">
    <name type="scientific">Pseudomonas saponiphila</name>
    <dbReference type="NCBI Taxonomy" id="556534"/>
    <lineage>
        <taxon>Bacteria</taxon>
        <taxon>Pseudomonadati</taxon>
        <taxon>Pseudomonadota</taxon>
        <taxon>Gammaproteobacteria</taxon>
        <taxon>Pseudomonadales</taxon>
        <taxon>Pseudomonadaceae</taxon>
        <taxon>Pseudomonas</taxon>
    </lineage>
</organism>
<dbReference type="NCBIfam" id="TIGR00254">
    <property type="entry name" value="GGDEF"/>
    <property type="match status" value="1"/>
</dbReference>
<protein>
    <submittedName>
        <fullName evidence="7">Diguanylate cyclase (GGDEF) domain-containing protein</fullName>
    </submittedName>
</protein>
<evidence type="ECO:0000259" key="4">
    <source>
        <dbReference type="PROSITE" id="PS50110"/>
    </source>
</evidence>
<accession>A0A1H4NDI0</accession>
<keyword evidence="3" id="KW-0597">Phosphoprotein</keyword>